<feature type="compositionally biased region" description="Low complexity" evidence="3">
    <location>
        <begin position="209"/>
        <end position="234"/>
    </location>
</feature>
<feature type="region of interest" description="Disordered" evidence="3">
    <location>
        <begin position="1"/>
        <end position="114"/>
    </location>
</feature>
<feature type="compositionally biased region" description="Acidic residues" evidence="3">
    <location>
        <begin position="26"/>
        <end position="35"/>
    </location>
</feature>
<dbReference type="Pfam" id="PF08698">
    <property type="entry name" value="Fcf2"/>
    <property type="match status" value="1"/>
</dbReference>
<dbReference type="GO" id="GO:0006396">
    <property type="term" value="P:RNA processing"/>
    <property type="evidence" value="ECO:0007669"/>
    <property type="project" value="TreeGrafter"/>
</dbReference>
<sequence length="392" mass="41626">MVSTRSHSVLSADGANGDAAATAGEAIDEEQEQADEQQAAQQQEEQQQQEKEGAGERAAPTARRRSGAAAAAGAAAAPAQQQQQQQAAAEAEPDQQPAGEEAAGDATATAQAGPLKAAAAVVDLLAEQMFAALDGAFGAGAGGSSSSESDSEPEPEPVAGRQQQEQQPAAAAGQGSSDEGSESEGDEQEGHHVPAHLRWRPELTLPGMGPQQQRQRGGSAQAGAAAAAAAAAPGVHVVRRGGKDSLHVPPPDEQVRARAARKTAPDTAGKGWFDLPATKITDEVKLDLRMLRLRGALDPKAHYKKLDDTKFPKYFQMGTVVEGAADFYSGRLTNKQRKRTLTEEIMADDGLTQVRKKRFNKLQEERSYWAKKKPGRKTENERRKKAHHRPKH</sequence>
<name>A0AAD5H6I0_9CHLO</name>
<dbReference type="GO" id="GO:0005730">
    <property type="term" value="C:nucleolus"/>
    <property type="evidence" value="ECO:0007669"/>
    <property type="project" value="UniProtKB-SubCell"/>
</dbReference>
<gene>
    <name evidence="5" type="ORF">COHA_004328</name>
</gene>
<feature type="region of interest" description="Disordered" evidence="3">
    <location>
        <begin position="363"/>
        <end position="392"/>
    </location>
</feature>
<dbReference type="PANTHER" id="PTHR21686:SF12">
    <property type="entry name" value="DEOXYNUCLEOTIDYLTRANSFERASE TERMINAL-INTERACTING PROTEIN 2"/>
    <property type="match status" value="1"/>
</dbReference>
<feature type="compositionally biased region" description="Low complexity" evidence="3">
    <location>
        <begin position="12"/>
        <end position="25"/>
    </location>
</feature>
<evidence type="ECO:0000256" key="3">
    <source>
        <dbReference type="SAM" id="MobiDB-lite"/>
    </source>
</evidence>
<protein>
    <recommendedName>
        <fullName evidence="4">Fcf2 pre-rRNA processing C-terminal domain-containing protein</fullName>
    </recommendedName>
</protein>
<evidence type="ECO:0000313" key="6">
    <source>
        <dbReference type="Proteomes" id="UP001205105"/>
    </source>
</evidence>
<organism evidence="5 6">
    <name type="scientific">Chlorella ohadii</name>
    <dbReference type="NCBI Taxonomy" id="2649997"/>
    <lineage>
        <taxon>Eukaryota</taxon>
        <taxon>Viridiplantae</taxon>
        <taxon>Chlorophyta</taxon>
        <taxon>core chlorophytes</taxon>
        <taxon>Trebouxiophyceae</taxon>
        <taxon>Chlorellales</taxon>
        <taxon>Chlorellaceae</taxon>
        <taxon>Chlorella clade</taxon>
        <taxon>Chlorella</taxon>
    </lineage>
</organism>
<feature type="compositionally biased region" description="Low complexity" evidence="3">
    <location>
        <begin position="159"/>
        <end position="178"/>
    </location>
</feature>
<feature type="domain" description="Fcf2 pre-rRNA processing C-terminal" evidence="4">
    <location>
        <begin position="266"/>
        <end position="358"/>
    </location>
</feature>
<accession>A0AAD5H6I0</accession>
<dbReference type="EMBL" id="JADXDR010000057">
    <property type="protein sequence ID" value="KAI7841985.1"/>
    <property type="molecule type" value="Genomic_DNA"/>
</dbReference>
<reference evidence="5" key="1">
    <citation type="submission" date="2020-11" db="EMBL/GenBank/DDBJ databases">
        <title>Chlorella ohadii genome sequencing and assembly.</title>
        <authorList>
            <person name="Murik O."/>
            <person name="Treves H."/>
            <person name="Kedem I."/>
            <person name="Shotland Y."/>
            <person name="Kaplan A."/>
        </authorList>
    </citation>
    <scope>NUCLEOTIDE SEQUENCE</scope>
    <source>
        <strain evidence="5">1</strain>
    </source>
</reference>
<evidence type="ECO:0000256" key="2">
    <source>
        <dbReference type="ARBA" id="ARBA00023242"/>
    </source>
</evidence>
<dbReference type="GO" id="GO:0003723">
    <property type="term" value="F:RNA binding"/>
    <property type="evidence" value="ECO:0007669"/>
    <property type="project" value="TreeGrafter"/>
</dbReference>
<dbReference type="PANTHER" id="PTHR21686">
    <property type="entry name" value="DEOXYNUCLEOTIDYLTRANSFERASE TERMINAL-INTERACTING PROTEIN 2"/>
    <property type="match status" value="1"/>
</dbReference>
<evidence type="ECO:0000256" key="1">
    <source>
        <dbReference type="ARBA" id="ARBA00004604"/>
    </source>
</evidence>
<dbReference type="Proteomes" id="UP001205105">
    <property type="component" value="Unassembled WGS sequence"/>
</dbReference>
<dbReference type="AlphaFoldDB" id="A0AAD5H6I0"/>
<feature type="compositionally biased region" description="Low complexity" evidence="3">
    <location>
        <begin position="56"/>
        <end position="114"/>
    </location>
</feature>
<proteinExistence type="predicted"/>
<comment type="subcellular location">
    <subcellularLocation>
        <location evidence="1">Nucleus</location>
        <location evidence="1">Nucleolus</location>
    </subcellularLocation>
</comment>
<evidence type="ECO:0000259" key="4">
    <source>
        <dbReference type="Pfam" id="PF08698"/>
    </source>
</evidence>
<evidence type="ECO:0000313" key="5">
    <source>
        <dbReference type="EMBL" id="KAI7841985.1"/>
    </source>
</evidence>
<feature type="region of interest" description="Disordered" evidence="3">
    <location>
        <begin position="136"/>
        <end position="273"/>
    </location>
</feature>
<comment type="caution">
    <text evidence="5">The sequence shown here is derived from an EMBL/GenBank/DDBJ whole genome shotgun (WGS) entry which is preliminary data.</text>
</comment>
<feature type="compositionally biased region" description="Basic residues" evidence="3">
    <location>
        <begin position="383"/>
        <end position="392"/>
    </location>
</feature>
<dbReference type="InterPro" id="IPR014810">
    <property type="entry name" value="Fcf2_C"/>
</dbReference>
<dbReference type="InterPro" id="IPR039883">
    <property type="entry name" value="Fcf2/DNTTIP2"/>
</dbReference>
<keyword evidence="2" id="KW-0539">Nucleus</keyword>
<keyword evidence="6" id="KW-1185">Reference proteome</keyword>
<feature type="compositionally biased region" description="Low complexity" evidence="3">
    <location>
        <begin position="36"/>
        <end position="46"/>
    </location>
</feature>